<dbReference type="GeneID" id="75091800"/>
<gene>
    <name evidence="1" type="ORF">BD821_11220</name>
</gene>
<dbReference type="RefSeq" id="WP_157469581.1">
    <property type="nucleotide sequence ID" value="NZ_PTIS01000012.1"/>
</dbReference>
<sequence>MKDSKEINESILKDNVEHGYEGYTENIFKEKVIKSFGCGCQGRDASKGESRCNCKNKR</sequence>
<comment type="caution">
    <text evidence="1">The sequence shown here is derived from an EMBL/GenBank/DDBJ whole genome shotgun (WGS) entry which is preliminary data.</text>
</comment>
<name>A0A2S6FWH7_9CLOT</name>
<proteinExistence type="predicted"/>
<dbReference type="Proteomes" id="UP000239863">
    <property type="component" value="Unassembled WGS sequence"/>
</dbReference>
<accession>A0A2S6FWH7</accession>
<reference evidence="1 2" key="1">
    <citation type="submission" date="2018-02" db="EMBL/GenBank/DDBJ databases">
        <title>Genomic Encyclopedia of Archaeal and Bacterial Type Strains, Phase II (KMG-II): from individual species to whole genera.</title>
        <authorList>
            <person name="Goeker M."/>
        </authorList>
    </citation>
    <scope>NUCLEOTIDE SEQUENCE [LARGE SCALE GENOMIC DNA]</scope>
    <source>
        <strain evidence="1 2">DSM 15099</strain>
    </source>
</reference>
<dbReference type="EMBL" id="PTIS01000012">
    <property type="protein sequence ID" value="PPK47879.1"/>
    <property type="molecule type" value="Genomic_DNA"/>
</dbReference>
<dbReference type="AlphaFoldDB" id="A0A2S6FWH7"/>
<organism evidence="1 2">
    <name type="scientific">Clostridium algidicarnis DSM 15099</name>
    <dbReference type="NCBI Taxonomy" id="1121295"/>
    <lineage>
        <taxon>Bacteria</taxon>
        <taxon>Bacillati</taxon>
        <taxon>Bacillota</taxon>
        <taxon>Clostridia</taxon>
        <taxon>Eubacteriales</taxon>
        <taxon>Clostridiaceae</taxon>
        <taxon>Clostridium</taxon>
    </lineage>
</organism>
<protein>
    <submittedName>
        <fullName evidence="1">Uncharacterized protein</fullName>
    </submittedName>
</protein>
<evidence type="ECO:0000313" key="1">
    <source>
        <dbReference type="EMBL" id="PPK47879.1"/>
    </source>
</evidence>
<evidence type="ECO:0000313" key="2">
    <source>
        <dbReference type="Proteomes" id="UP000239863"/>
    </source>
</evidence>